<proteinExistence type="predicted"/>
<dbReference type="WBParaSite" id="RSKR_0001141400.1">
    <property type="protein sequence ID" value="RSKR_0001141400.1"/>
    <property type="gene ID" value="RSKR_0001141400"/>
</dbReference>
<organism evidence="1 2">
    <name type="scientific">Rhabditophanes sp. KR3021</name>
    <dbReference type="NCBI Taxonomy" id="114890"/>
    <lineage>
        <taxon>Eukaryota</taxon>
        <taxon>Metazoa</taxon>
        <taxon>Ecdysozoa</taxon>
        <taxon>Nematoda</taxon>
        <taxon>Chromadorea</taxon>
        <taxon>Rhabditida</taxon>
        <taxon>Tylenchina</taxon>
        <taxon>Panagrolaimomorpha</taxon>
        <taxon>Strongyloidoidea</taxon>
        <taxon>Alloionematidae</taxon>
        <taxon>Rhabditophanes</taxon>
    </lineage>
</organism>
<name>A0AC35UHA2_9BILA</name>
<sequence>MNPKVDMDAERKVLVAESPPHEDMDIDRNQTPDIKVKAVDKLWWIRYVEMYTTHKYYLISPVQYWNHKHGCEGFDYIFIPVRIANELEKQFTTDSTIRTSPFMNDALPDDNACTALMCFQPPIKRKMRPDDSYLKEAFHHPCGLKNSGNSCYINCSLQLFYSIPGIGDLLDSLANTKGQDMEERKNNKLTSALHSYYIYFQQGINLKESIDTRDFKKVVDEVSNLYQLGGQQDIDEFLGFLLDQLEEESKEIEGGQDLVQKKFGNMQVNHIKCPECHFRSSIKEPFKILKLSLNETATSDKIENLLDYYCEAHFLNEGNEWECSNCNRLVLAEICTEFTELSDVLFITVKRYIQTGVDRRKSFTKIEYPLDNLCINVRDSAGNVIGDTSSYQLVGLAKHKSSLITSGHYTTLVKYDKRFWYCNDEDIHYDKMDNHISKNVYALMYVRETKK</sequence>
<reference evidence="2" key="1">
    <citation type="submission" date="2016-11" db="UniProtKB">
        <authorList>
            <consortium name="WormBaseParasite"/>
        </authorList>
    </citation>
    <scope>IDENTIFICATION</scope>
    <source>
        <strain evidence="2">KR3021</strain>
    </source>
</reference>
<evidence type="ECO:0000313" key="2">
    <source>
        <dbReference type="WBParaSite" id="RSKR_0001141400.1"/>
    </source>
</evidence>
<evidence type="ECO:0000313" key="1">
    <source>
        <dbReference type="Proteomes" id="UP000095286"/>
    </source>
</evidence>
<dbReference type="Proteomes" id="UP000095286">
    <property type="component" value="Unplaced"/>
</dbReference>
<accession>A0AC35UHA2</accession>
<protein>
    <submittedName>
        <fullName evidence="2">USP domain-containing protein</fullName>
    </submittedName>
</protein>